<dbReference type="Gene3D" id="1.10.4030.10">
    <property type="entry name" value="Porin chaperone SurA, peptide-binding domain"/>
    <property type="match status" value="1"/>
</dbReference>
<dbReference type="Pfam" id="PF00639">
    <property type="entry name" value="Rotamase"/>
    <property type="match status" value="2"/>
</dbReference>
<sequence>MKKMTRAIALVAAVILPSALLNAQKYSDGLIDKSIAVVGNEMISISQLEEEVQVMNAQGLASDRNMRCEILEQMMESKLFLMQARLDSLSVNNDMVEGELNNRIDMIRTRFGGDDAVEAYFGKPMYKLRQEWRKTLEDQSLTQQMQSNIMSDIPEITPYEVQQFLDTLAAEDLPVVPEKYQLSQICIYPDREAANMAVKERLLAIRERIINGEKFSTLARIYSQDPGSAMRGGELGMASKSIFWPAFSDAAMALKPGIVSQIVETPDGFHLIEVLEKKGDMFNARHILLKPEYTSEDRERAFRILDSLKTELNNGAVTFDLAARFYSEDPATKTNGGQMSDPNTGSSYFEIDQIKPQDYAAIKNLKEGEISEPFESLDNEGRSGNTVYKIIKVDKIIPAHTATFNEDYDLLLNLVKQQKSMEAIDSFINEKIGITYIVIDPMFRNCVFRRDAWYGKFKDKD</sequence>
<keyword evidence="2" id="KW-0732">Signal</keyword>
<reference evidence="4" key="1">
    <citation type="submission" date="2020-10" db="EMBL/GenBank/DDBJ databases">
        <authorList>
            <person name="Gilroy R."/>
        </authorList>
    </citation>
    <scope>NUCLEOTIDE SEQUENCE</scope>
    <source>
        <strain evidence="4">B1-3475</strain>
    </source>
</reference>
<evidence type="ECO:0000313" key="5">
    <source>
        <dbReference type="Proteomes" id="UP000823617"/>
    </source>
</evidence>
<dbReference type="InterPro" id="IPR000297">
    <property type="entry name" value="PPIase_PpiC"/>
</dbReference>
<feature type="domain" description="PpiC" evidence="3">
    <location>
        <begin position="177"/>
        <end position="276"/>
    </location>
</feature>
<dbReference type="InterPro" id="IPR050245">
    <property type="entry name" value="PrsA_foldase"/>
</dbReference>
<accession>A0A9D9HLZ6</accession>
<feature type="chain" id="PRO_5039172371" evidence="2">
    <location>
        <begin position="24"/>
        <end position="461"/>
    </location>
</feature>
<keyword evidence="1 4" id="KW-0413">Isomerase</keyword>
<dbReference type="EMBL" id="JADIMK010000079">
    <property type="protein sequence ID" value="MBO8456293.1"/>
    <property type="molecule type" value="Genomic_DNA"/>
</dbReference>
<name>A0A9D9HLZ6_9BACT</name>
<keyword evidence="1" id="KW-0697">Rotamase</keyword>
<dbReference type="PANTHER" id="PTHR47245">
    <property type="entry name" value="PEPTIDYLPROLYL ISOMERASE"/>
    <property type="match status" value="1"/>
</dbReference>
<comment type="caution">
    <text evidence="4">The sequence shown here is derived from an EMBL/GenBank/DDBJ whole genome shotgun (WGS) entry which is preliminary data.</text>
</comment>
<dbReference type="PROSITE" id="PS01096">
    <property type="entry name" value="PPIC_PPIASE_1"/>
    <property type="match status" value="2"/>
</dbReference>
<dbReference type="SUPFAM" id="SSF109998">
    <property type="entry name" value="Triger factor/SurA peptide-binding domain-like"/>
    <property type="match status" value="1"/>
</dbReference>
<proteinExistence type="predicted"/>
<feature type="signal peptide" evidence="2">
    <location>
        <begin position="1"/>
        <end position="23"/>
    </location>
</feature>
<dbReference type="Proteomes" id="UP000823617">
    <property type="component" value="Unassembled WGS sequence"/>
</dbReference>
<dbReference type="InterPro" id="IPR046357">
    <property type="entry name" value="PPIase_dom_sf"/>
</dbReference>
<feature type="domain" description="PpiC" evidence="3">
    <location>
        <begin position="279"/>
        <end position="376"/>
    </location>
</feature>
<reference evidence="4" key="2">
    <citation type="journal article" date="2021" name="PeerJ">
        <title>Extensive microbial diversity within the chicken gut microbiome revealed by metagenomics and culture.</title>
        <authorList>
            <person name="Gilroy R."/>
            <person name="Ravi A."/>
            <person name="Getino M."/>
            <person name="Pursley I."/>
            <person name="Horton D.L."/>
            <person name="Alikhan N.F."/>
            <person name="Baker D."/>
            <person name="Gharbi K."/>
            <person name="Hall N."/>
            <person name="Watson M."/>
            <person name="Adriaenssens E.M."/>
            <person name="Foster-Nyarko E."/>
            <person name="Jarju S."/>
            <person name="Secka A."/>
            <person name="Antonio M."/>
            <person name="Oren A."/>
            <person name="Chaudhuri R.R."/>
            <person name="La Ragione R."/>
            <person name="Hildebrand F."/>
            <person name="Pallen M.J."/>
        </authorList>
    </citation>
    <scope>NUCLEOTIDE SEQUENCE</scope>
    <source>
        <strain evidence="4">B1-3475</strain>
    </source>
</reference>
<protein>
    <submittedName>
        <fullName evidence="4">Peptidylprolyl isomerase</fullName>
    </submittedName>
</protein>
<organism evidence="4 5">
    <name type="scientific">Candidatus Cryptobacteroides intestinigallinarum</name>
    <dbReference type="NCBI Taxonomy" id="2840767"/>
    <lineage>
        <taxon>Bacteria</taxon>
        <taxon>Pseudomonadati</taxon>
        <taxon>Bacteroidota</taxon>
        <taxon>Bacteroidia</taxon>
        <taxon>Bacteroidales</taxon>
        <taxon>Candidatus Cryptobacteroides</taxon>
    </lineage>
</organism>
<evidence type="ECO:0000313" key="4">
    <source>
        <dbReference type="EMBL" id="MBO8456293.1"/>
    </source>
</evidence>
<evidence type="ECO:0000256" key="2">
    <source>
        <dbReference type="SAM" id="SignalP"/>
    </source>
</evidence>
<dbReference type="SUPFAM" id="SSF54534">
    <property type="entry name" value="FKBP-like"/>
    <property type="match status" value="2"/>
</dbReference>
<dbReference type="InterPro" id="IPR027304">
    <property type="entry name" value="Trigger_fact/SurA_dom_sf"/>
</dbReference>
<dbReference type="AlphaFoldDB" id="A0A9D9HLZ6"/>
<dbReference type="GO" id="GO:0003755">
    <property type="term" value="F:peptidyl-prolyl cis-trans isomerase activity"/>
    <property type="evidence" value="ECO:0007669"/>
    <property type="project" value="UniProtKB-KW"/>
</dbReference>
<evidence type="ECO:0000259" key="3">
    <source>
        <dbReference type="PROSITE" id="PS50198"/>
    </source>
</evidence>
<gene>
    <name evidence="4" type="ORF">IAC08_07835</name>
</gene>
<evidence type="ECO:0000256" key="1">
    <source>
        <dbReference type="PROSITE-ProRule" id="PRU00278"/>
    </source>
</evidence>
<dbReference type="PROSITE" id="PS50198">
    <property type="entry name" value="PPIC_PPIASE_2"/>
    <property type="match status" value="2"/>
</dbReference>
<dbReference type="PANTHER" id="PTHR47245:SF2">
    <property type="entry name" value="PEPTIDYL-PROLYL CIS-TRANS ISOMERASE HP_0175-RELATED"/>
    <property type="match status" value="1"/>
</dbReference>
<dbReference type="InterPro" id="IPR023058">
    <property type="entry name" value="PPIase_PpiC_CS"/>
</dbReference>
<dbReference type="Gene3D" id="3.10.50.40">
    <property type="match status" value="2"/>
</dbReference>